<reference evidence="2" key="1">
    <citation type="journal article" date="2019" name="Int. J. Syst. Evol. Microbiol.">
        <title>The Global Catalogue of Microorganisms (GCM) 10K type strain sequencing project: providing services to taxonomists for standard genome sequencing and annotation.</title>
        <authorList>
            <consortium name="The Broad Institute Genomics Platform"/>
            <consortium name="The Broad Institute Genome Sequencing Center for Infectious Disease"/>
            <person name="Wu L."/>
            <person name="Ma J."/>
        </authorList>
    </citation>
    <scope>NUCLEOTIDE SEQUENCE [LARGE SCALE GENOMIC DNA]</scope>
    <source>
        <strain evidence="2">JCM 14370</strain>
    </source>
</reference>
<name>A0ABQ2DH25_9DEIO</name>
<dbReference type="Proteomes" id="UP000632222">
    <property type="component" value="Unassembled WGS sequence"/>
</dbReference>
<evidence type="ECO:0000313" key="2">
    <source>
        <dbReference type="Proteomes" id="UP000632222"/>
    </source>
</evidence>
<dbReference type="EMBL" id="BMOD01000032">
    <property type="protein sequence ID" value="GGJ55242.1"/>
    <property type="molecule type" value="Genomic_DNA"/>
</dbReference>
<organism evidence="1 2">
    <name type="scientific">Deinococcus roseus</name>
    <dbReference type="NCBI Taxonomy" id="392414"/>
    <lineage>
        <taxon>Bacteria</taxon>
        <taxon>Thermotogati</taxon>
        <taxon>Deinococcota</taxon>
        <taxon>Deinococci</taxon>
        <taxon>Deinococcales</taxon>
        <taxon>Deinococcaceae</taxon>
        <taxon>Deinococcus</taxon>
    </lineage>
</organism>
<comment type="caution">
    <text evidence="1">The sequence shown here is derived from an EMBL/GenBank/DDBJ whole genome shotgun (WGS) entry which is preliminary data.</text>
</comment>
<protein>
    <submittedName>
        <fullName evidence="1">Uncharacterized protein</fullName>
    </submittedName>
</protein>
<sequence length="125" mass="13583">MTRPEREWNADLSMPDLGGKVLGITCEARLDASILRVLLEPFLQDLLSQGLTVQILELAPRAQTTARLLPTPTPRGIQSTSDVVSVVLLPPPLGEDPELLAHLDLVWHASLCLHQHPGDGEGRGE</sequence>
<evidence type="ECO:0000313" key="1">
    <source>
        <dbReference type="EMBL" id="GGJ55242.1"/>
    </source>
</evidence>
<keyword evidence="2" id="KW-1185">Reference proteome</keyword>
<gene>
    <name evidence="1" type="ORF">GCM10008938_46740</name>
</gene>
<accession>A0ABQ2DH25</accession>
<proteinExistence type="predicted"/>
<dbReference type="RefSeq" id="WP_189007872.1">
    <property type="nucleotide sequence ID" value="NZ_BMOD01000032.1"/>
</dbReference>